<dbReference type="Proteomes" id="UP000479710">
    <property type="component" value="Unassembled WGS sequence"/>
</dbReference>
<dbReference type="EMBL" id="SPHZ02000008">
    <property type="protein sequence ID" value="KAF0903225.1"/>
    <property type="molecule type" value="Genomic_DNA"/>
</dbReference>
<organism evidence="1 2">
    <name type="scientific">Oryza meyeriana var. granulata</name>
    <dbReference type="NCBI Taxonomy" id="110450"/>
    <lineage>
        <taxon>Eukaryota</taxon>
        <taxon>Viridiplantae</taxon>
        <taxon>Streptophyta</taxon>
        <taxon>Embryophyta</taxon>
        <taxon>Tracheophyta</taxon>
        <taxon>Spermatophyta</taxon>
        <taxon>Magnoliopsida</taxon>
        <taxon>Liliopsida</taxon>
        <taxon>Poales</taxon>
        <taxon>Poaceae</taxon>
        <taxon>BOP clade</taxon>
        <taxon>Oryzoideae</taxon>
        <taxon>Oryzeae</taxon>
        <taxon>Oryzinae</taxon>
        <taxon>Oryza</taxon>
        <taxon>Oryza meyeriana</taxon>
    </lineage>
</organism>
<accession>A0A6G1CRJ3</accession>
<reference evidence="1 2" key="1">
    <citation type="submission" date="2019-11" db="EMBL/GenBank/DDBJ databases">
        <title>Whole genome sequence of Oryza granulata.</title>
        <authorList>
            <person name="Li W."/>
        </authorList>
    </citation>
    <scope>NUCLEOTIDE SEQUENCE [LARGE SCALE GENOMIC DNA]</scope>
    <source>
        <strain evidence="2">cv. Menghai</strain>
        <tissue evidence="1">Leaf</tissue>
    </source>
</reference>
<evidence type="ECO:0000313" key="2">
    <source>
        <dbReference type="Proteomes" id="UP000479710"/>
    </source>
</evidence>
<evidence type="ECO:0000313" key="1">
    <source>
        <dbReference type="EMBL" id="KAF0903225.1"/>
    </source>
</evidence>
<keyword evidence="2" id="KW-1185">Reference proteome</keyword>
<protein>
    <submittedName>
        <fullName evidence="1">Uncharacterized protein</fullName>
    </submittedName>
</protein>
<proteinExistence type="predicted"/>
<comment type="caution">
    <text evidence="1">The sequence shown here is derived from an EMBL/GenBank/DDBJ whole genome shotgun (WGS) entry which is preliminary data.</text>
</comment>
<gene>
    <name evidence="1" type="ORF">E2562_025792</name>
</gene>
<name>A0A6G1CRJ3_9ORYZ</name>
<dbReference type="AlphaFoldDB" id="A0A6G1CRJ3"/>
<sequence length="87" mass="9668">MRFDLLLHLSTVTRLSGNWELNYMVQVVGEAATSSMEKVSKKKVNGTVIHCYSCKAKEGSVEGRQIPSKEDESDSILVADIIFTSFI</sequence>